<dbReference type="PROSITE" id="PS50089">
    <property type="entry name" value="ZF_RING_2"/>
    <property type="match status" value="1"/>
</dbReference>
<dbReference type="InterPro" id="IPR001841">
    <property type="entry name" value="Znf_RING"/>
</dbReference>
<feature type="transmembrane region" description="Helical" evidence="7">
    <location>
        <begin position="46"/>
        <end position="65"/>
    </location>
</feature>
<keyword evidence="4 7" id="KW-1133">Transmembrane helix</keyword>
<feature type="transmembrane region" description="Helical" evidence="7">
    <location>
        <begin position="94"/>
        <end position="113"/>
    </location>
</feature>
<reference evidence="9 10" key="1">
    <citation type="journal article" date="2018" name="New Phytol.">
        <title>Phylogenomics of Endogonaceae and evolution of mycorrhizas within Mucoromycota.</title>
        <authorList>
            <person name="Chang Y."/>
            <person name="Desiro A."/>
            <person name="Na H."/>
            <person name="Sandor L."/>
            <person name="Lipzen A."/>
            <person name="Clum A."/>
            <person name="Barry K."/>
            <person name="Grigoriev I.V."/>
            <person name="Martin F.M."/>
            <person name="Stajich J.E."/>
            <person name="Smith M.E."/>
            <person name="Bonito G."/>
            <person name="Spatafora J.W."/>
        </authorList>
    </citation>
    <scope>NUCLEOTIDE SEQUENCE [LARGE SCALE GENOMIC DNA]</scope>
    <source>
        <strain evidence="9 10">GMNB39</strain>
    </source>
</reference>
<dbReference type="Gene3D" id="3.30.40.10">
    <property type="entry name" value="Zinc/RING finger domain, C3HC4 (zinc finger)"/>
    <property type="match status" value="1"/>
</dbReference>
<dbReference type="GO" id="GO:0036503">
    <property type="term" value="P:ERAD pathway"/>
    <property type="evidence" value="ECO:0007669"/>
    <property type="project" value="TreeGrafter"/>
</dbReference>
<keyword evidence="2 7" id="KW-0812">Transmembrane</keyword>
<dbReference type="InterPro" id="IPR013083">
    <property type="entry name" value="Znf_RING/FYVE/PHD"/>
</dbReference>
<evidence type="ECO:0000256" key="1">
    <source>
        <dbReference type="ARBA" id="ARBA00004141"/>
    </source>
</evidence>
<dbReference type="GO" id="GO:0000139">
    <property type="term" value="C:Golgi membrane"/>
    <property type="evidence" value="ECO:0007669"/>
    <property type="project" value="TreeGrafter"/>
</dbReference>
<dbReference type="CDD" id="cd16475">
    <property type="entry name" value="RING-H2_RNF121-like"/>
    <property type="match status" value="1"/>
</dbReference>
<dbReference type="Pfam" id="PF13639">
    <property type="entry name" value="zf-RING_2"/>
    <property type="match status" value="1"/>
</dbReference>
<evidence type="ECO:0000313" key="10">
    <source>
        <dbReference type="Proteomes" id="UP000268093"/>
    </source>
</evidence>
<dbReference type="GO" id="GO:0061630">
    <property type="term" value="F:ubiquitin protein ligase activity"/>
    <property type="evidence" value="ECO:0007669"/>
    <property type="project" value="TreeGrafter"/>
</dbReference>
<feature type="transmembrane region" description="Helical" evidence="7">
    <location>
        <begin position="167"/>
        <end position="185"/>
    </location>
</feature>
<keyword evidence="10" id="KW-1185">Reference proteome</keyword>
<dbReference type="PANTHER" id="PTHR13407:SF0">
    <property type="entry name" value="FI05221P"/>
    <property type="match status" value="1"/>
</dbReference>
<feature type="transmembrane region" description="Helical" evidence="7">
    <location>
        <begin position="72"/>
        <end position="88"/>
    </location>
</feature>
<keyword evidence="6" id="KW-0863">Zinc-finger</keyword>
<dbReference type="SUPFAM" id="SSF57850">
    <property type="entry name" value="RING/U-box"/>
    <property type="match status" value="1"/>
</dbReference>
<proteinExistence type="predicted"/>
<protein>
    <recommendedName>
        <fullName evidence="8">RING-type domain-containing protein</fullName>
    </recommendedName>
</protein>
<feature type="domain" description="RING-type" evidence="8">
    <location>
        <begin position="218"/>
        <end position="274"/>
    </location>
</feature>
<keyword evidence="5 7" id="KW-0472">Membrane</keyword>
<evidence type="ECO:0000256" key="7">
    <source>
        <dbReference type="SAM" id="Phobius"/>
    </source>
</evidence>
<keyword evidence="3" id="KW-0479">Metal-binding</keyword>
<evidence type="ECO:0000256" key="3">
    <source>
        <dbReference type="ARBA" id="ARBA00022723"/>
    </source>
</evidence>
<dbReference type="PANTHER" id="PTHR13407">
    <property type="entry name" value="RNF121 PROTEIN"/>
    <property type="match status" value="1"/>
</dbReference>
<dbReference type="EMBL" id="RBNI01018209">
    <property type="protein sequence ID" value="RUO97153.1"/>
    <property type="molecule type" value="Genomic_DNA"/>
</dbReference>
<evidence type="ECO:0000256" key="2">
    <source>
        <dbReference type="ARBA" id="ARBA00022692"/>
    </source>
</evidence>
<organism evidence="9 10">
    <name type="scientific">Jimgerdemannia flammicorona</name>
    <dbReference type="NCBI Taxonomy" id="994334"/>
    <lineage>
        <taxon>Eukaryota</taxon>
        <taxon>Fungi</taxon>
        <taxon>Fungi incertae sedis</taxon>
        <taxon>Mucoromycota</taxon>
        <taxon>Mucoromycotina</taxon>
        <taxon>Endogonomycetes</taxon>
        <taxon>Endogonales</taxon>
        <taxon>Endogonaceae</taxon>
        <taxon>Jimgerdemannia</taxon>
    </lineage>
</organism>
<evidence type="ECO:0000256" key="6">
    <source>
        <dbReference type="PROSITE-ProRule" id="PRU00175"/>
    </source>
</evidence>
<evidence type="ECO:0000256" key="5">
    <source>
        <dbReference type="ARBA" id="ARBA00023136"/>
    </source>
</evidence>
<comment type="subcellular location">
    <subcellularLocation>
        <location evidence="1">Membrane</location>
        <topology evidence="1">Multi-pass membrane protein</topology>
    </subcellularLocation>
</comment>
<sequence length="328" mass="37571">MDQPLDNSTGISPEALAEMSPEQLDRLHKEQEFRKEHAGHESQHETMAFVLIFSLFAAQFLILFWKKKHFRSYQAFSLGGLWLIPFIFGLTGEWWRFLAFWSIYSVINCWVIYKASRAPLDGATPRLVYRWFTIVYNASFVVGVTGYVIVMLVLFNVATLIFDPKDAMSAGILFLSYGLYFGVLGRDFVEICSDRMAATVGYYSKDGFPRKHLRSHICAVCNQATSIPVGSLVEPDPTVINEPVHHLECKHVFHEKCIRGWCLIGKKDICPYCKEKVDLKQFQKNPWDTQQQLYLNLLDGVRYLVVWQPVSFKSGAIIWPGFGLVCMG</sequence>
<evidence type="ECO:0000313" key="9">
    <source>
        <dbReference type="EMBL" id="RUO97153.1"/>
    </source>
</evidence>
<comment type="caution">
    <text evidence="9">The sequence shown here is derived from an EMBL/GenBank/DDBJ whole genome shotgun (WGS) entry which is preliminary data.</text>
</comment>
<dbReference type="GO" id="GO:0005789">
    <property type="term" value="C:endoplasmic reticulum membrane"/>
    <property type="evidence" value="ECO:0007669"/>
    <property type="project" value="TreeGrafter"/>
</dbReference>
<keyword evidence="6" id="KW-0862">Zinc</keyword>
<dbReference type="GO" id="GO:0008270">
    <property type="term" value="F:zinc ion binding"/>
    <property type="evidence" value="ECO:0007669"/>
    <property type="project" value="UniProtKB-KW"/>
</dbReference>
<dbReference type="SMART" id="SM00184">
    <property type="entry name" value="RING"/>
    <property type="match status" value="1"/>
</dbReference>
<feature type="transmembrane region" description="Helical" evidence="7">
    <location>
        <begin position="134"/>
        <end position="155"/>
    </location>
</feature>
<dbReference type="AlphaFoldDB" id="A0A433A391"/>
<evidence type="ECO:0000256" key="4">
    <source>
        <dbReference type="ARBA" id="ARBA00022989"/>
    </source>
</evidence>
<gene>
    <name evidence="9" type="ORF">BC936DRAFT_140889</name>
</gene>
<dbReference type="Proteomes" id="UP000268093">
    <property type="component" value="Unassembled WGS sequence"/>
</dbReference>
<dbReference type="InterPro" id="IPR040176">
    <property type="entry name" value="RNF121/RNF175"/>
</dbReference>
<accession>A0A433A391</accession>
<evidence type="ECO:0000259" key="8">
    <source>
        <dbReference type="PROSITE" id="PS50089"/>
    </source>
</evidence>
<name>A0A433A391_9FUNG</name>